<dbReference type="RefSeq" id="WP_273926332.1">
    <property type="nucleotide sequence ID" value="NZ_JAQSIO010000002.1"/>
</dbReference>
<organism evidence="1 2">
    <name type="scientific">Curvibacter microcysteis</name>
    <dbReference type="NCBI Taxonomy" id="3026419"/>
    <lineage>
        <taxon>Bacteria</taxon>
        <taxon>Pseudomonadati</taxon>
        <taxon>Pseudomonadota</taxon>
        <taxon>Betaproteobacteria</taxon>
        <taxon>Burkholderiales</taxon>
        <taxon>Comamonadaceae</taxon>
        <taxon>Curvibacter</taxon>
    </lineage>
</organism>
<protein>
    <submittedName>
        <fullName evidence="1">Uncharacterized protein</fullName>
    </submittedName>
</protein>
<gene>
    <name evidence="1" type="ORF">PSQ39_08625</name>
</gene>
<comment type="caution">
    <text evidence="1">The sequence shown here is derived from an EMBL/GenBank/DDBJ whole genome shotgun (WGS) entry which is preliminary data.</text>
</comment>
<evidence type="ECO:0000313" key="2">
    <source>
        <dbReference type="Proteomes" id="UP001528672"/>
    </source>
</evidence>
<proteinExistence type="predicted"/>
<keyword evidence="2" id="KW-1185">Reference proteome</keyword>
<evidence type="ECO:0000313" key="1">
    <source>
        <dbReference type="EMBL" id="MDD0814691.1"/>
    </source>
</evidence>
<dbReference type="Proteomes" id="UP001528672">
    <property type="component" value="Unassembled WGS sequence"/>
</dbReference>
<dbReference type="EMBL" id="JAQSIO010000002">
    <property type="protein sequence ID" value="MDD0814691.1"/>
    <property type="molecule type" value="Genomic_DNA"/>
</dbReference>
<accession>A0ABT5MDM4</accession>
<sequence>MSAHDQLQLFESQLQQWGQGAISIATLSQTARSQGLLLAALPPQFETVLHQLLDRLESAALITEESCSFSQKDLADHLHGWVAKARQRLS</sequence>
<name>A0ABT5MDM4_9BURK</name>
<reference evidence="1 2" key="1">
    <citation type="submission" date="2023-02" db="EMBL/GenBank/DDBJ databases">
        <title>Bacterial whole genome sequence for Curvibacter sp. HBC28.</title>
        <authorList>
            <person name="Le V."/>
            <person name="Ko S.-R."/>
            <person name="Ahn C.-Y."/>
            <person name="Oh H.-M."/>
        </authorList>
    </citation>
    <scope>NUCLEOTIDE SEQUENCE [LARGE SCALE GENOMIC DNA]</scope>
    <source>
        <strain evidence="1 2">HBC28</strain>
    </source>
</reference>